<feature type="transmembrane region" description="Helical" evidence="2">
    <location>
        <begin position="72"/>
        <end position="91"/>
    </location>
</feature>
<dbReference type="PANTHER" id="PTHR31272:SF6">
    <property type="entry name" value="CYTOCHROME C-TYPE BIOGENESIS CCDA-LIKE CHLOROPLASTIC PROTEIN"/>
    <property type="match status" value="1"/>
</dbReference>
<keyword evidence="2" id="KW-1133">Transmembrane helix</keyword>
<feature type="transmembrane region" description="Helical" evidence="2">
    <location>
        <begin position="30"/>
        <end position="60"/>
    </location>
</feature>
<dbReference type="InterPro" id="IPR051790">
    <property type="entry name" value="Cytochrome_c-biogenesis_DsbD"/>
</dbReference>
<sequence>MIYNNYEIILYNLEQKIYDLLSLQINSFTVFISFLILCIGLLTSFTPCFISLLPLTVAYINTRNKSNFSKNIFFCGLITSLCFIIFISNFININYSYYINSIPIFSSLILLLISLNLLQIFNFSYYFTFINIFLSGININNLFFKSYFFGCLIGFSTFPCSTSIIMLFIFWLSHATNFFILLFYLVIYLLGCILPFILFVNLSINYIESFFIFYLWNWIVPISGSIILFMSLFSLLEKILI</sequence>
<feature type="transmembrane region" description="Helical" evidence="2">
    <location>
        <begin position="147"/>
        <end position="171"/>
    </location>
</feature>
<protein>
    <submittedName>
        <fullName evidence="3">Thiol:disulfide interchange protein</fullName>
    </submittedName>
</protein>
<keyword evidence="2" id="KW-0472">Membrane</keyword>
<gene>
    <name evidence="3" type="primary">dsbD</name>
</gene>
<feature type="transmembrane region" description="Helical" evidence="2">
    <location>
        <begin position="211"/>
        <end position="236"/>
    </location>
</feature>
<feature type="transmembrane region" description="Helical" evidence="2">
    <location>
        <begin position="178"/>
        <end position="199"/>
    </location>
</feature>
<feature type="transmembrane region" description="Helical" evidence="2">
    <location>
        <begin position="97"/>
        <end position="118"/>
    </location>
</feature>
<geneLocation type="plastid" evidence="3"/>
<accession>A0A4D6WY40</accession>
<dbReference type="GO" id="GO:0017004">
    <property type="term" value="P:cytochrome complex assembly"/>
    <property type="evidence" value="ECO:0007669"/>
    <property type="project" value="UniProtKB-KW"/>
</dbReference>
<organism evidence="3">
    <name type="scientific">Erythroglossum lusitanicum</name>
    <dbReference type="NCBI Taxonomy" id="2575615"/>
    <lineage>
        <taxon>Eukaryota</taxon>
        <taxon>Rhodophyta</taxon>
        <taxon>Florideophyceae</taxon>
        <taxon>Rhodymeniophycidae</taxon>
        <taxon>Ceramiales</taxon>
        <taxon>Delesseriaceae</taxon>
        <taxon>Erythroglossum</taxon>
    </lineage>
</organism>
<reference evidence="3" key="2">
    <citation type="submission" date="2019-04" db="EMBL/GenBank/DDBJ databases">
        <authorList>
            <person name="Pasella M."/>
        </authorList>
    </citation>
    <scope>NUCLEOTIDE SEQUENCE</scope>
    <source>
        <strain evidence="3">PD2950_1</strain>
    </source>
</reference>
<evidence type="ECO:0000256" key="1">
    <source>
        <dbReference type="ARBA" id="ARBA00022748"/>
    </source>
</evidence>
<name>A0A4D6WY40_9FLOR</name>
<feature type="transmembrane region" description="Helical" evidence="2">
    <location>
        <begin position="123"/>
        <end position="141"/>
    </location>
</feature>
<keyword evidence="2" id="KW-0812">Transmembrane</keyword>
<dbReference type="EMBL" id="MK814653">
    <property type="protein sequence ID" value="QCI06495.1"/>
    <property type="molecule type" value="Genomic_DNA"/>
</dbReference>
<evidence type="ECO:0000256" key="2">
    <source>
        <dbReference type="SAM" id="Phobius"/>
    </source>
</evidence>
<keyword evidence="1" id="KW-0201">Cytochrome c-type biogenesis</keyword>
<proteinExistence type="predicted"/>
<keyword evidence="3" id="KW-0934">Plastid</keyword>
<dbReference type="PANTHER" id="PTHR31272">
    <property type="entry name" value="CYTOCHROME C-TYPE BIOGENESIS PROTEIN HI_1454-RELATED"/>
    <property type="match status" value="1"/>
</dbReference>
<dbReference type="AlphaFoldDB" id="A0A4D6WY40"/>
<evidence type="ECO:0000313" key="3">
    <source>
        <dbReference type="EMBL" id="QCI06495.1"/>
    </source>
</evidence>
<reference evidence="3" key="1">
    <citation type="journal article" date="2019" name="Mol. Phylogenet. Evol.">
        <title>Morphological evolution and classification of the red algal order Ceramiales inferred using plastid phylogenomics.</title>
        <authorList>
            <person name="Diaz-Tapia P."/>
            <person name="Pasella M.M."/>
            <person name="Verbruggen H."/>
            <person name="Maggs C.A."/>
        </authorList>
    </citation>
    <scope>NUCLEOTIDE SEQUENCE</scope>
    <source>
        <strain evidence="3">PD2950_1</strain>
    </source>
</reference>